<dbReference type="InterPro" id="IPR011992">
    <property type="entry name" value="EF-hand-dom_pair"/>
</dbReference>
<name>A0AAV9CJL8_ACOCL</name>
<feature type="compositionally biased region" description="Basic and acidic residues" evidence="2">
    <location>
        <begin position="1059"/>
        <end position="1072"/>
    </location>
</feature>
<protein>
    <recommendedName>
        <fullName evidence="3">EF-hand domain-containing protein</fullName>
    </recommendedName>
</protein>
<feature type="compositionally biased region" description="Basic and acidic residues" evidence="2">
    <location>
        <begin position="641"/>
        <end position="653"/>
    </location>
</feature>
<dbReference type="SMART" id="SM01122">
    <property type="entry name" value="DBC1"/>
    <property type="match status" value="1"/>
</dbReference>
<feature type="region of interest" description="Disordered" evidence="2">
    <location>
        <begin position="581"/>
        <end position="729"/>
    </location>
</feature>
<comment type="caution">
    <text evidence="4">The sequence shown here is derived from an EMBL/GenBank/DDBJ whole genome shotgun (WGS) entry which is preliminary data.</text>
</comment>
<keyword evidence="1" id="KW-0175">Coiled coil</keyword>
<feature type="compositionally biased region" description="Acidic residues" evidence="2">
    <location>
        <begin position="1123"/>
        <end position="1185"/>
    </location>
</feature>
<feature type="compositionally biased region" description="Basic and acidic residues" evidence="2">
    <location>
        <begin position="611"/>
        <end position="630"/>
    </location>
</feature>
<evidence type="ECO:0000259" key="3">
    <source>
        <dbReference type="PROSITE" id="PS50222"/>
    </source>
</evidence>
<dbReference type="Gene3D" id="1.10.238.10">
    <property type="entry name" value="EF-hand"/>
    <property type="match status" value="1"/>
</dbReference>
<dbReference type="SUPFAM" id="SSF47473">
    <property type="entry name" value="EF-hand"/>
    <property type="match status" value="1"/>
</dbReference>
<feature type="compositionally biased region" description="Low complexity" evidence="2">
    <location>
        <begin position="10"/>
        <end position="23"/>
    </location>
</feature>
<reference evidence="4" key="1">
    <citation type="journal article" date="2023" name="Nat. Commun.">
        <title>Diploid and tetraploid genomes of Acorus and the evolution of monocots.</title>
        <authorList>
            <person name="Ma L."/>
            <person name="Liu K.W."/>
            <person name="Li Z."/>
            <person name="Hsiao Y.Y."/>
            <person name="Qi Y."/>
            <person name="Fu T."/>
            <person name="Tang G.D."/>
            <person name="Zhang D."/>
            <person name="Sun W.H."/>
            <person name="Liu D.K."/>
            <person name="Li Y."/>
            <person name="Chen G.Z."/>
            <person name="Liu X.D."/>
            <person name="Liao X.Y."/>
            <person name="Jiang Y.T."/>
            <person name="Yu X."/>
            <person name="Hao Y."/>
            <person name="Huang J."/>
            <person name="Zhao X.W."/>
            <person name="Ke S."/>
            <person name="Chen Y.Y."/>
            <person name="Wu W.L."/>
            <person name="Hsu J.L."/>
            <person name="Lin Y.F."/>
            <person name="Huang M.D."/>
            <person name="Li C.Y."/>
            <person name="Huang L."/>
            <person name="Wang Z.W."/>
            <person name="Zhao X."/>
            <person name="Zhong W.Y."/>
            <person name="Peng D.H."/>
            <person name="Ahmad S."/>
            <person name="Lan S."/>
            <person name="Zhang J.S."/>
            <person name="Tsai W.C."/>
            <person name="Van de Peer Y."/>
            <person name="Liu Z.J."/>
        </authorList>
    </citation>
    <scope>NUCLEOTIDE SEQUENCE</scope>
    <source>
        <strain evidence="4">CP</strain>
    </source>
</reference>
<dbReference type="InterPro" id="IPR045353">
    <property type="entry name" value="LAIKA"/>
</dbReference>
<dbReference type="FunFam" id="1.10.238.10:FF:000157">
    <property type="entry name" value="ATP/GTP-binding protein family"/>
    <property type="match status" value="1"/>
</dbReference>
<feature type="compositionally biased region" description="Basic and acidic residues" evidence="2">
    <location>
        <begin position="1214"/>
        <end position="1251"/>
    </location>
</feature>
<feature type="region of interest" description="Disordered" evidence="2">
    <location>
        <begin position="1055"/>
        <end position="1251"/>
    </location>
</feature>
<dbReference type="GO" id="GO:0005634">
    <property type="term" value="C:nucleus"/>
    <property type="evidence" value="ECO:0007669"/>
    <property type="project" value="TreeGrafter"/>
</dbReference>
<dbReference type="Pfam" id="PF19256">
    <property type="entry name" value="LAIKA"/>
    <property type="match status" value="1"/>
</dbReference>
<accession>A0AAV9CJL8</accession>
<feature type="compositionally biased region" description="Basic and acidic residues" evidence="2">
    <location>
        <begin position="1186"/>
        <end position="1204"/>
    </location>
</feature>
<dbReference type="PANTHER" id="PTHR14304">
    <property type="entry name" value="CELL DIVISION CYCLE AND APOPTOSIS REGULATOR PROTEIN"/>
    <property type="match status" value="1"/>
</dbReference>
<feature type="compositionally biased region" description="Basic and acidic residues" evidence="2">
    <location>
        <begin position="894"/>
        <end position="977"/>
    </location>
</feature>
<feature type="domain" description="EF-hand" evidence="3">
    <location>
        <begin position="1261"/>
        <end position="1296"/>
    </location>
</feature>
<feature type="region of interest" description="Disordered" evidence="2">
    <location>
        <begin position="894"/>
        <end position="984"/>
    </location>
</feature>
<dbReference type="Proteomes" id="UP001180020">
    <property type="component" value="Unassembled WGS sequence"/>
</dbReference>
<evidence type="ECO:0000256" key="2">
    <source>
        <dbReference type="SAM" id="MobiDB-lite"/>
    </source>
</evidence>
<dbReference type="InterPro" id="IPR025954">
    <property type="entry name" value="DBC1/CARP1_inactive_NUDIX"/>
</dbReference>
<reference evidence="4" key="2">
    <citation type="submission" date="2023-06" db="EMBL/GenBank/DDBJ databases">
        <authorList>
            <person name="Ma L."/>
            <person name="Liu K.-W."/>
            <person name="Li Z."/>
            <person name="Hsiao Y.-Y."/>
            <person name="Qi Y."/>
            <person name="Fu T."/>
            <person name="Tang G."/>
            <person name="Zhang D."/>
            <person name="Sun W.-H."/>
            <person name="Liu D.-K."/>
            <person name="Li Y."/>
            <person name="Chen G.-Z."/>
            <person name="Liu X.-D."/>
            <person name="Liao X.-Y."/>
            <person name="Jiang Y.-T."/>
            <person name="Yu X."/>
            <person name="Hao Y."/>
            <person name="Huang J."/>
            <person name="Zhao X.-W."/>
            <person name="Ke S."/>
            <person name="Chen Y.-Y."/>
            <person name="Wu W.-L."/>
            <person name="Hsu J.-L."/>
            <person name="Lin Y.-F."/>
            <person name="Huang M.-D."/>
            <person name="Li C.-Y."/>
            <person name="Huang L."/>
            <person name="Wang Z.-W."/>
            <person name="Zhao X."/>
            <person name="Zhong W.-Y."/>
            <person name="Peng D.-H."/>
            <person name="Ahmad S."/>
            <person name="Lan S."/>
            <person name="Zhang J.-S."/>
            <person name="Tsai W.-C."/>
            <person name="Van De Peer Y."/>
            <person name="Liu Z.-J."/>
        </authorList>
    </citation>
    <scope>NUCLEOTIDE SEQUENCE</scope>
    <source>
        <strain evidence="4">CP</strain>
        <tissue evidence="4">Leaves</tissue>
    </source>
</reference>
<feature type="region of interest" description="Disordered" evidence="2">
    <location>
        <begin position="1"/>
        <end position="58"/>
    </location>
</feature>
<feature type="compositionally biased region" description="Basic residues" evidence="2">
    <location>
        <begin position="701"/>
        <end position="717"/>
    </location>
</feature>
<dbReference type="PROSITE" id="PS50222">
    <property type="entry name" value="EF_HAND_2"/>
    <property type="match status" value="1"/>
</dbReference>
<keyword evidence="5" id="KW-1185">Reference proteome</keyword>
<dbReference type="Pfam" id="PF14443">
    <property type="entry name" value="DBC1"/>
    <property type="match status" value="1"/>
</dbReference>
<evidence type="ECO:0000256" key="1">
    <source>
        <dbReference type="ARBA" id="ARBA00023054"/>
    </source>
</evidence>
<dbReference type="GO" id="GO:0005509">
    <property type="term" value="F:calcium ion binding"/>
    <property type="evidence" value="ECO:0007669"/>
    <property type="project" value="InterPro"/>
</dbReference>
<dbReference type="PANTHER" id="PTHR14304:SF11">
    <property type="entry name" value="SAP DOMAIN-CONTAINING PROTEIN"/>
    <property type="match status" value="1"/>
</dbReference>
<evidence type="ECO:0000313" key="5">
    <source>
        <dbReference type="Proteomes" id="UP001180020"/>
    </source>
</evidence>
<dbReference type="InterPro" id="IPR002048">
    <property type="entry name" value="EF_hand_dom"/>
</dbReference>
<feature type="compositionally biased region" description="Basic and acidic residues" evidence="2">
    <location>
        <begin position="1089"/>
        <end position="1100"/>
    </location>
</feature>
<feature type="region of interest" description="Disordered" evidence="2">
    <location>
        <begin position="771"/>
        <end position="820"/>
    </location>
</feature>
<dbReference type="EMBL" id="JAUJYO010000018">
    <property type="protein sequence ID" value="KAK1289251.1"/>
    <property type="molecule type" value="Genomic_DNA"/>
</dbReference>
<sequence>MYPSRGNAAYGQQPYGSQQPYGQISGSGYSANPVGGGHEGGSRSSSIMGAPQEADMSGYRSQSLHAQYGGQYTSVYGTASMSSVQQVVTWLLFGIIELLSGVAGQGVGSSGIQGRSGYASGPADSSKFPSAGLGSSLGSNNEDFLSSSNLGYGYKGDQYPPGKGSDYASVDRRLYGEHQSSLFGRELQNESARRYTDISAHGYQKQSEMLDHDDQAALLRKQQMLTAQSLQTGQDMRPVDYLAARGASVRHVPQDLSPYGGRMDADPRNLSILGSSPYAGQHPPSALGGAPRRNVDNLIYAQGSSSSGYGVGLPPGRDYIAAKGLHGTPLERHSPVKEKRREYICKVYPFCLVDAERDYLSINKRYPRLSISPEFSKVIWYWPKENLNISFHTPVSFKHDLVEVGGKTEQKELSTKPGTEEAGKTKHGTVWNAKVILMSGISNDALEELCNEKSIEGRIAHFNNLLRFAVIKKDRSFMTIGGPWNAAVDGGDPAVDGSCLIHTALRYVKDMAQLDLHNCQHWNRFLEIHYDRVGTDGLFSHKEITVLFIPELSACLPSVDEWQKQWIFYKKNLSEKERRLASKKEKSSVKEEVTQGKPSPPKSEKYVGSAKDIKVEDLQGNNEKDKKEGLDNMDCEMATDISKDGLIRGDQNESLKSVAELNEEETAASGKEEEMKGNKMSGGNNKNEKTDSSEIKVVQKTGKKRVVKKTMKGKVAVKKGTSGNTSKCQEKLEELDTVNKQNISEAIEQQNVTSADSGAVKTFVRKKTVKRVPVGKIIQKDETTSNDGAQNEKKPKEEAESQEGELKRKNETGKETGTRKIVKRKIVRRVPKKKVIEGEDKCVSESNQDKMVEENTVTRHVKEVEDAKIQIKNVEQHPIGVSKFESKVGVDDVGKELEDGHDEIIGGRSVEEDIKGRESDSKSNKDKEVRKQKESNNHDQDGKKGESKDDKEKKTKYDSDRSLSKEVRKKEKSEEPPQHPGFFLQTKWSMESKMRLMTLSLDGLLDYNDKDIAESTFELSLCAESLYEMLQYQMGCRLLSFLEKLYIRCVIKRNKRKRESNENPDNDKEKSSQKRTKIVEGPPQNNDTDELKTMKSEIPDSGKTLAKDGGSVAEQVESKKETDDEPEKEMEEPEEEAEEPEEEPEEEIEEPEEEIEEPEEEIEEPEEEIEEPEEETEEPEEDVDEPKENIKDDVEMNDAVHETENLAEASSVDAKPEEQDTDANKEKKSLPADHEKSIEKSEKKDVKDETDKKLDAAREQVVDKELLQAFRFFDRNRVGYIKVEDMRLILHNLGRFLSHRDVKEMVTFALLESNTPRDNRIFYKKLVRLSDI</sequence>
<dbReference type="InterPro" id="IPR025224">
    <property type="entry name" value="CCAR1/CCAR2"/>
</dbReference>
<evidence type="ECO:0000313" key="4">
    <source>
        <dbReference type="EMBL" id="KAK1289251.1"/>
    </source>
</evidence>
<proteinExistence type="predicted"/>
<gene>
    <name evidence="4" type="ORF">QJS10_CPB18g01427</name>
</gene>
<dbReference type="GO" id="GO:0006355">
    <property type="term" value="P:regulation of DNA-templated transcription"/>
    <property type="evidence" value="ECO:0007669"/>
    <property type="project" value="InterPro"/>
</dbReference>
<feature type="compositionally biased region" description="Basic and acidic residues" evidence="2">
    <location>
        <begin position="790"/>
        <end position="818"/>
    </location>
</feature>
<organism evidence="4 5">
    <name type="scientific">Acorus calamus</name>
    <name type="common">Sweet flag</name>
    <dbReference type="NCBI Taxonomy" id="4465"/>
    <lineage>
        <taxon>Eukaryota</taxon>
        <taxon>Viridiplantae</taxon>
        <taxon>Streptophyta</taxon>
        <taxon>Embryophyta</taxon>
        <taxon>Tracheophyta</taxon>
        <taxon>Spermatophyta</taxon>
        <taxon>Magnoliopsida</taxon>
        <taxon>Liliopsida</taxon>
        <taxon>Acoraceae</taxon>
        <taxon>Acorus</taxon>
    </lineage>
</organism>
<feature type="compositionally biased region" description="Basic and acidic residues" evidence="2">
    <location>
        <begin position="581"/>
        <end position="594"/>
    </location>
</feature>